<reference evidence="2" key="1">
    <citation type="journal article" date="2020" name="Cell">
        <title>Large-Scale Comparative Analyses of Tick Genomes Elucidate Their Genetic Diversity and Vector Capacities.</title>
        <authorList>
            <consortium name="Tick Genome and Microbiome Consortium (TIGMIC)"/>
            <person name="Jia N."/>
            <person name="Wang J."/>
            <person name="Shi W."/>
            <person name="Du L."/>
            <person name="Sun Y."/>
            <person name="Zhan W."/>
            <person name="Jiang J.F."/>
            <person name="Wang Q."/>
            <person name="Zhang B."/>
            <person name="Ji P."/>
            <person name="Bell-Sakyi L."/>
            <person name="Cui X.M."/>
            <person name="Yuan T.T."/>
            <person name="Jiang B.G."/>
            <person name="Yang W.F."/>
            <person name="Lam T.T."/>
            <person name="Chang Q.C."/>
            <person name="Ding S.J."/>
            <person name="Wang X.J."/>
            <person name="Zhu J.G."/>
            <person name="Ruan X.D."/>
            <person name="Zhao L."/>
            <person name="Wei J.T."/>
            <person name="Ye R.Z."/>
            <person name="Que T.C."/>
            <person name="Du C.H."/>
            <person name="Zhou Y.H."/>
            <person name="Cheng J.X."/>
            <person name="Dai P.F."/>
            <person name="Guo W.B."/>
            <person name="Han X.H."/>
            <person name="Huang E.J."/>
            <person name="Li L.F."/>
            <person name="Wei W."/>
            <person name="Gao Y.C."/>
            <person name="Liu J.Z."/>
            <person name="Shao H.Z."/>
            <person name="Wang X."/>
            <person name="Wang C.C."/>
            <person name="Yang T.C."/>
            <person name="Huo Q.B."/>
            <person name="Li W."/>
            <person name="Chen H.Y."/>
            <person name="Chen S.E."/>
            <person name="Zhou L.G."/>
            <person name="Ni X.B."/>
            <person name="Tian J.H."/>
            <person name="Sheng Y."/>
            <person name="Liu T."/>
            <person name="Pan Y.S."/>
            <person name="Xia L.Y."/>
            <person name="Li J."/>
            <person name="Zhao F."/>
            <person name="Cao W.C."/>
        </authorList>
    </citation>
    <scope>NUCLEOTIDE SEQUENCE</scope>
    <source>
        <strain evidence="2">Rmic-2018</strain>
    </source>
</reference>
<proteinExistence type="predicted"/>
<feature type="compositionally biased region" description="Low complexity" evidence="1">
    <location>
        <begin position="164"/>
        <end position="174"/>
    </location>
</feature>
<evidence type="ECO:0000313" key="3">
    <source>
        <dbReference type="Proteomes" id="UP000821866"/>
    </source>
</evidence>
<dbReference type="Proteomes" id="UP000821866">
    <property type="component" value="Chromosome 3"/>
</dbReference>
<evidence type="ECO:0000256" key="1">
    <source>
        <dbReference type="SAM" id="MobiDB-lite"/>
    </source>
</evidence>
<dbReference type="EMBL" id="JABSTU010000005">
    <property type="protein sequence ID" value="KAH8032506.1"/>
    <property type="molecule type" value="Genomic_DNA"/>
</dbReference>
<name>A0A9J6EDY1_RHIMP</name>
<feature type="region of interest" description="Disordered" evidence="1">
    <location>
        <begin position="78"/>
        <end position="119"/>
    </location>
</feature>
<comment type="caution">
    <text evidence="2">The sequence shown here is derived from an EMBL/GenBank/DDBJ whole genome shotgun (WGS) entry which is preliminary data.</text>
</comment>
<evidence type="ECO:0000313" key="2">
    <source>
        <dbReference type="EMBL" id="KAH8032506.1"/>
    </source>
</evidence>
<organism evidence="2 3">
    <name type="scientific">Rhipicephalus microplus</name>
    <name type="common">Cattle tick</name>
    <name type="synonym">Boophilus microplus</name>
    <dbReference type="NCBI Taxonomy" id="6941"/>
    <lineage>
        <taxon>Eukaryota</taxon>
        <taxon>Metazoa</taxon>
        <taxon>Ecdysozoa</taxon>
        <taxon>Arthropoda</taxon>
        <taxon>Chelicerata</taxon>
        <taxon>Arachnida</taxon>
        <taxon>Acari</taxon>
        <taxon>Parasitiformes</taxon>
        <taxon>Ixodida</taxon>
        <taxon>Ixodoidea</taxon>
        <taxon>Ixodidae</taxon>
        <taxon>Rhipicephalinae</taxon>
        <taxon>Rhipicephalus</taxon>
        <taxon>Boophilus</taxon>
    </lineage>
</organism>
<feature type="region of interest" description="Disordered" evidence="1">
    <location>
        <begin position="135"/>
        <end position="188"/>
    </location>
</feature>
<dbReference type="AlphaFoldDB" id="A0A9J6EDY1"/>
<dbReference type="VEuPathDB" id="VectorBase:LOC119163352"/>
<keyword evidence="3" id="KW-1185">Reference proteome</keyword>
<feature type="compositionally biased region" description="Polar residues" evidence="1">
    <location>
        <begin position="98"/>
        <end position="110"/>
    </location>
</feature>
<feature type="compositionally biased region" description="Basic and acidic residues" evidence="1">
    <location>
        <begin position="82"/>
        <end position="91"/>
    </location>
</feature>
<protein>
    <submittedName>
        <fullName evidence="2">Uncharacterized protein</fullName>
    </submittedName>
</protein>
<sequence length="234" mass="25386">MWKSGVANAGYAIRPCRTSRPRRRLRWSARRVVKSSTKMCAAAAVASVTTSVGSAHTGVRRRSIAFISLLGNHNVQLSRNHSPIEEEKPAPCEDEPDQQITDSDGEQPNANGAKPPESSVSGVLASLMACYGSDDDETAVEDSNRQVQTNKQEPSEEAPPPAPSKALPAKLKPAVRPKATSLAAGSAGWPHRRKLTLLQRLLASEMRRERNVILQCVHHVVDHDFFGQAGPKDT</sequence>
<accession>A0A9J6EDY1</accession>
<reference evidence="2" key="2">
    <citation type="submission" date="2021-09" db="EMBL/GenBank/DDBJ databases">
        <authorList>
            <person name="Jia N."/>
            <person name="Wang J."/>
            <person name="Shi W."/>
            <person name="Du L."/>
            <person name="Sun Y."/>
            <person name="Zhan W."/>
            <person name="Jiang J."/>
            <person name="Wang Q."/>
            <person name="Zhang B."/>
            <person name="Ji P."/>
            <person name="Sakyi L.B."/>
            <person name="Cui X."/>
            <person name="Yuan T."/>
            <person name="Jiang B."/>
            <person name="Yang W."/>
            <person name="Lam T.T.-Y."/>
            <person name="Chang Q."/>
            <person name="Ding S."/>
            <person name="Wang X."/>
            <person name="Zhu J."/>
            <person name="Ruan X."/>
            <person name="Zhao L."/>
            <person name="Wei J."/>
            <person name="Que T."/>
            <person name="Du C."/>
            <person name="Cheng J."/>
            <person name="Dai P."/>
            <person name="Han X."/>
            <person name="Huang E."/>
            <person name="Gao Y."/>
            <person name="Liu J."/>
            <person name="Shao H."/>
            <person name="Ye R."/>
            <person name="Li L."/>
            <person name="Wei W."/>
            <person name="Wang X."/>
            <person name="Wang C."/>
            <person name="Huo Q."/>
            <person name="Li W."/>
            <person name="Guo W."/>
            <person name="Chen H."/>
            <person name="Chen S."/>
            <person name="Zhou L."/>
            <person name="Zhou L."/>
            <person name="Ni X."/>
            <person name="Tian J."/>
            <person name="Zhou Y."/>
            <person name="Sheng Y."/>
            <person name="Liu T."/>
            <person name="Pan Y."/>
            <person name="Xia L."/>
            <person name="Li J."/>
            <person name="Zhao F."/>
            <person name="Cao W."/>
        </authorList>
    </citation>
    <scope>NUCLEOTIDE SEQUENCE</scope>
    <source>
        <strain evidence="2">Rmic-2018</strain>
        <tissue evidence="2">Larvae</tissue>
    </source>
</reference>
<gene>
    <name evidence="2" type="ORF">HPB51_025959</name>
</gene>